<dbReference type="SUPFAM" id="SSF54849">
    <property type="entry name" value="GroEL-intermediate domain like"/>
    <property type="match status" value="1"/>
</dbReference>
<dbReference type="GO" id="GO:0140662">
    <property type="term" value="F:ATP-dependent protein folding chaperone"/>
    <property type="evidence" value="ECO:0007669"/>
    <property type="project" value="InterPro"/>
</dbReference>
<reference evidence="5" key="1">
    <citation type="submission" date="2021-02" db="EMBL/GenBank/DDBJ databases">
        <authorList>
            <person name="Nowell W R."/>
        </authorList>
    </citation>
    <scope>NUCLEOTIDE SEQUENCE</scope>
</reference>
<dbReference type="InterPro" id="IPR027410">
    <property type="entry name" value="TCP-1-like_intermed_sf"/>
</dbReference>
<sequence length="226" mass="25760">MENTDIISDHAQVNRTIKEERQCILNIIKEIKKTNYNPLLIQKKTILPDAIGDLAINYLLQMKILVLKTVEREDVPFIAKILGCKPITSLDHFQQDMMGSIDLVEEKLQLAQIKSLRIKTYVERSNVSKITSVAHSDHSVSMLLRSSSKLEFEEAARSVHDALFVIRYFVIERFRALCAGEAVSEIELSVHFSEYAQSLSGVDHYCIREFTEALEFTPCRLTANAD</sequence>
<keyword evidence="2" id="KW-0547">Nucleotide-binding</keyword>
<name>A0A820WCA2_9BILA</name>
<dbReference type="InterPro" id="IPR002423">
    <property type="entry name" value="Cpn60/GroEL/TCP-1"/>
</dbReference>
<dbReference type="InterPro" id="IPR017998">
    <property type="entry name" value="Chaperone_TCP-1"/>
</dbReference>
<accession>A0A820WCA2</accession>
<evidence type="ECO:0000256" key="1">
    <source>
        <dbReference type="ARBA" id="ARBA00008020"/>
    </source>
</evidence>
<evidence type="ECO:0000313" key="5">
    <source>
        <dbReference type="EMBL" id="CAF4515709.1"/>
    </source>
</evidence>
<dbReference type="SUPFAM" id="SSF52029">
    <property type="entry name" value="GroEL apical domain-like"/>
    <property type="match status" value="1"/>
</dbReference>
<dbReference type="InterPro" id="IPR027409">
    <property type="entry name" value="GroEL-like_apical_dom_sf"/>
</dbReference>
<keyword evidence="6" id="KW-1185">Reference proteome</keyword>
<evidence type="ECO:0000256" key="3">
    <source>
        <dbReference type="ARBA" id="ARBA00022840"/>
    </source>
</evidence>
<dbReference type="Gene3D" id="1.10.560.10">
    <property type="entry name" value="GroEL-like equatorial domain"/>
    <property type="match status" value="1"/>
</dbReference>
<dbReference type="Gene3D" id="3.30.260.10">
    <property type="entry name" value="TCP-1-like chaperonin intermediate domain"/>
    <property type="match status" value="1"/>
</dbReference>
<dbReference type="AlphaFoldDB" id="A0A820WCA2"/>
<dbReference type="InterPro" id="IPR027413">
    <property type="entry name" value="GROEL-like_equatorial_sf"/>
</dbReference>
<evidence type="ECO:0000256" key="4">
    <source>
        <dbReference type="ARBA" id="ARBA00023186"/>
    </source>
</evidence>
<comment type="caution">
    <text evidence="5">The sequence shown here is derived from an EMBL/GenBank/DDBJ whole genome shotgun (WGS) entry which is preliminary data.</text>
</comment>
<keyword evidence="4" id="KW-0143">Chaperone</keyword>
<dbReference type="PANTHER" id="PTHR11353">
    <property type="entry name" value="CHAPERONIN"/>
    <property type="match status" value="1"/>
</dbReference>
<dbReference type="Pfam" id="PF00118">
    <property type="entry name" value="Cpn60_TCP1"/>
    <property type="match status" value="1"/>
</dbReference>
<comment type="similarity">
    <text evidence="1">Belongs to the TCP-1 chaperonin family.</text>
</comment>
<proteinExistence type="inferred from homology"/>
<dbReference type="EMBL" id="CAJOBP010007505">
    <property type="protein sequence ID" value="CAF4515709.1"/>
    <property type="molecule type" value="Genomic_DNA"/>
</dbReference>
<keyword evidence="3" id="KW-0067">ATP-binding</keyword>
<evidence type="ECO:0000256" key="2">
    <source>
        <dbReference type="ARBA" id="ARBA00022741"/>
    </source>
</evidence>
<dbReference type="GO" id="GO:0005524">
    <property type="term" value="F:ATP binding"/>
    <property type="evidence" value="ECO:0007669"/>
    <property type="project" value="UniProtKB-KW"/>
</dbReference>
<dbReference type="Proteomes" id="UP000663873">
    <property type="component" value="Unassembled WGS sequence"/>
</dbReference>
<dbReference type="Gene3D" id="3.50.7.10">
    <property type="entry name" value="GroEL"/>
    <property type="match status" value="1"/>
</dbReference>
<organism evidence="5 6">
    <name type="scientific">Rotaria socialis</name>
    <dbReference type="NCBI Taxonomy" id="392032"/>
    <lineage>
        <taxon>Eukaryota</taxon>
        <taxon>Metazoa</taxon>
        <taxon>Spiralia</taxon>
        <taxon>Gnathifera</taxon>
        <taxon>Rotifera</taxon>
        <taxon>Eurotatoria</taxon>
        <taxon>Bdelloidea</taxon>
        <taxon>Philodinida</taxon>
        <taxon>Philodinidae</taxon>
        <taxon>Rotaria</taxon>
    </lineage>
</organism>
<gene>
    <name evidence="5" type="ORF">UJA718_LOCUS27285</name>
</gene>
<evidence type="ECO:0000313" key="6">
    <source>
        <dbReference type="Proteomes" id="UP000663873"/>
    </source>
</evidence>
<dbReference type="SUPFAM" id="SSF48592">
    <property type="entry name" value="GroEL equatorial domain-like"/>
    <property type="match status" value="1"/>
</dbReference>
<protein>
    <submittedName>
        <fullName evidence="5">Uncharacterized protein</fullName>
    </submittedName>
</protein>